<dbReference type="GO" id="GO:0005524">
    <property type="term" value="F:ATP binding"/>
    <property type="evidence" value="ECO:0007669"/>
    <property type="project" value="UniProtKB-KW"/>
</dbReference>
<dbReference type="RefSeq" id="WP_157176731.1">
    <property type="nucleotide sequence ID" value="NZ_BMJP01000002.1"/>
</dbReference>
<dbReference type="Pfam" id="PF00270">
    <property type="entry name" value="DEAD"/>
    <property type="match status" value="1"/>
</dbReference>
<evidence type="ECO:0000256" key="7">
    <source>
        <dbReference type="SAM" id="MobiDB-lite"/>
    </source>
</evidence>
<evidence type="ECO:0000313" key="10">
    <source>
        <dbReference type="EMBL" id="MBB5728963.1"/>
    </source>
</evidence>
<evidence type="ECO:0000259" key="9">
    <source>
        <dbReference type="PROSITE" id="PS51194"/>
    </source>
</evidence>
<dbReference type="InterPro" id="IPR011545">
    <property type="entry name" value="DEAD/DEAH_box_helicase_dom"/>
</dbReference>
<gene>
    <name evidence="10" type="ORF">FHS99_001441</name>
</gene>
<dbReference type="InterPro" id="IPR012677">
    <property type="entry name" value="Nucleotide-bd_a/b_plait_sf"/>
</dbReference>
<dbReference type="Gene3D" id="3.40.50.300">
    <property type="entry name" value="P-loop containing nucleotide triphosphate hydrolases"/>
    <property type="match status" value="2"/>
</dbReference>
<proteinExistence type="inferred from homology"/>
<feature type="domain" description="Helicase C-terminal" evidence="9">
    <location>
        <begin position="229"/>
        <end position="400"/>
    </location>
</feature>
<dbReference type="GO" id="GO:0003724">
    <property type="term" value="F:RNA helicase activity"/>
    <property type="evidence" value="ECO:0007669"/>
    <property type="project" value="UniProtKB-EC"/>
</dbReference>
<dbReference type="GO" id="GO:0003676">
    <property type="term" value="F:nucleic acid binding"/>
    <property type="evidence" value="ECO:0007669"/>
    <property type="project" value="InterPro"/>
</dbReference>
<dbReference type="SMART" id="SM00487">
    <property type="entry name" value="DEXDc"/>
    <property type="match status" value="1"/>
</dbReference>
<dbReference type="InterPro" id="IPR000629">
    <property type="entry name" value="RNA-helicase_DEAD-box_CS"/>
</dbReference>
<dbReference type="GO" id="GO:0016787">
    <property type="term" value="F:hydrolase activity"/>
    <property type="evidence" value="ECO:0007669"/>
    <property type="project" value="UniProtKB-KW"/>
</dbReference>
<organism evidence="10 11">
    <name type="scientific">Sphingomonas prati</name>
    <dbReference type="NCBI Taxonomy" id="1843237"/>
    <lineage>
        <taxon>Bacteria</taxon>
        <taxon>Pseudomonadati</taxon>
        <taxon>Pseudomonadota</taxon>
        <taxon>Alphaproteobacteria</taxon>
        <taxon>Sphingomonadales</taxon>
        <taxon>Sphingomonadaceae</taxon>
        <taxon>Sphingomonas</taxon>
    </lineage>
</organism>
<dbReference type="AlphaFoldDB" id="A0A7W9BSU3"/>
<keyword evidence="1 6" id="KW-0547">Nucleotide-binding</keyword>
<dbReference type="SMART" id="SM00490">
    <property type="entry name" value="HELICc"/>
    <property type="match status" value="1"/>
</dbReference>
<accession>A0A7W9BSU3</accession>
<feature type="domain" description="Helicase ATP-binding" evidence="8">
    <location>
        <begin position="30"/>
        <end position="206"/>
    </location>
</feature>
<evidence type="ECO:0000256" key="2">
    <source>
        <dbReference type="ARBA" id="ARBA00022801"/>
    </source>
</evidence>
<dbReference type="Gene3D" id="3.30.70.330">
    <property type="match status" value="1"/>
</dbReference>
<dbReference type="PROSITE" id="PS51194">
    <property type="entry name" value="HELICASE_CTER"/>
    <property type="match status" value="1"/>
</dbReference>
<name>A0A7W9BSU3_9SPHN</name>
<keyword evidence="11" id="KW-1185">Reference proteome</keyword>
<dbReference type="Pfam" id="PF00271">
    <property type="entry name" value="Helicase_C"/>
    <property type="match status" value="1"/>
</dbReference>
<dbReference type="GO" id="GO:0005829">
    <property type="term" value="C:cytosol"/>
    <property type="evidence" value="ECO:0007669"/>
    <property type="project" value="TreeGrafter"/>
</dbReference>
<evidence type="ECO:0000313" key="11">
    <source>
        <dbReference type="Proteomes" id="UP000546701"/>
    </source>
</evidence>
<dbReference type="EMBL" id="JACIJR010000003">
    <property type="protein sequence ID" value="MBB5728963.1"/>
    <property type="molecule type" value="Genomic_DNA"/>
</dbReference>
<dbReference type="CDD" id="cd18787">
    <property type="entry name" value="SF2_C_DEAD"/>
    <property type="match status" value="1"/>
</dbReference>
<dbReference type="InterPro" id="IPR001650">
    <property type="entry name" value="Helicase_C-like"/>
</dbReference>
<dbReference type="Proteomes" id="UP000546701">
    <property type="component" value="Unassembled WGS sequence"/>
</dbReference>
<evidence type="ECO:0000256" key="5">
    <source>
        <dbReference type="ARBA" id="ARBA00038437"/>
    </source>
</evidence>
<dbReference type="PROSITE" id="PS51192">
    <property type="entry name" value="HELICASE_ATP_BIND_1"/>
    <property type="match status" value="1"/>
</dbReference>
<comment type="caution">
    <text evidence="10">The sequence shown here is derived from an EMBL/GenBank/DDBJ whole genome shotgun (WGS) entry which is preliminary data.</text>
</comment>
<keyword evidence="2 6" id="KW-0378">Hydrolase</keyword>
<comment type="similarity">
    <text evidence="5 6">Belongs to the DEAD box helicase family.</text>
</comment>
<dbReference type="InterPro" id="IPR050079">
    <property type="entry name" value="DEAD_box_RNA_helicase"/>
</dbReference>
<evidence type="ECO:0000259" key="8">
    <source>
        <dbReference type="PROSITE" id="PS51192"/>
    </source>
</evidence>
<evidence type="ECO:0000256" key="6">
    <source>
        <dbReference type="RuleBase" id="RU000492"/>
    </source>
</evidence>
<dbReference type="SUPFAM" id="SSF52540">
    <property type="entry name" value="P-loop containing nucleoside triphosphate hydrolases"/>
    <property type="match status" value="1"/>
</dbReference>
<dbReference type="PANTHER" id="PTHR47959">
    <property type="entry name" value="ATP-DEPENDENT RNA HELICASE RHLE-RELATED"/>
    <property type="match status" value="1"/>
</dbReference>
<evidence type="ECO:0000256" key="3">
    <source>
        <dbReference type="ARBA" id="ARBA00022806"/>
    </source>
</evidence>
<keyword evidence="4 6" id="KW-0067">ATP-binding</keyword>
<dbReference type="CDD" id="cd12252">
    <property type="entry name" value="RRM_DbpA"/>
    <property type="match status" value="1"/>
</dbReference>
<evidence type="ECO:0000256" key="4">
    <source>
        <dbReference type="ARBA" id="ARBA00022840"/>
    </source>
</evidence>
<dbReference type="EC" id="3.6.4.13" evidence="10"/>
<dbReference type="InterPro" id="IPR044742">
    <property type="entry name" value="DEAD/DEAH_RhlB"/>
</dbReference>
<reference evidence="10 11" key="1">
    <citation type="submission" date="2020-08" db="EMBL/GenBank/DDBJ databases">
        <title>Genomic Encyclopedia of Type Strains, Phase IV (KMG-IV): sequencing the most valuable type-strain genomes for metagenomic binning, comparative biology and taxonomic classification.</title>
        <authorList>
            <person name="Goeker M."/>
        </authorList>
    </citation>
    <scope>NUCLEOTIDE SEQUENCE [LARGE SCALE GENOMIC DNA]</scope>
    <source>
        <strain evidence="10 11">DSM 103336</strain>
    </source>
</reference>
<dbReference type="Pfam" id="PF03880">
    <property type="entry name" value="DbpA"/>
    <property type="match status" value="1"/>
</dbReference>
<dbReference type="InterPro" id="IPR014001">
    <property type="entry name" value="Helicase_ATP-bd"/>
</dbReference>
<dbReference type="PANTHER" id="PTHR47959:SF1">
    <property type="entry name" value="ATP-DEPENDENT RNA HELICASE DBPA"/>
    <property type="match status" value="1"/>
</dbReference>
<keyword evidence="3 6" id="KW-0347">Helicase</keyword>
<dbReference type="OrthoDB" id="9805696at2"/>
<dbReference type="CDD" id="cd00268">
    <property type="entry name" value="DEADc"/>
    <property type="match status" value="1"/>
</dbReference>
<feature type="region of interest" description="Disordered" evidence="7">
    <location>
        <begin position="516"/>
        <end position="563"/>
    </location>
</feature>
<dbReference type="PROSITE" id="PS00039">
    <property type="entry name" value="DEAD_ATP_HELICASE"/>
    <property type="match status" value="1"/>
</dbReference>
<dbReference type="InterPro" id="IPR005580">
    <property type="entry name" value="DbpA/CsdA_RNA-bd_dom"/>
</dbReference>
<dbReference type="InterPro" id="IPR027417">
    <property type="entry name" value="P-loop_NTPase"/>
</dbReference>
<sequence length="563" mass="62064">MPFSQLPPLLAAALTERGYETPTAVQSAVLEPDAVGRDLLVSAQTGSGKTIAFGLAFAAELLQGEERFGYAEKPLALVVAPTRELALQVERELKWLYLQTGARVASCVGGMNVRQEQRNLAQGAHIVVGTPGRLRDHLERGSLVLDGLRAVVLDEADEMLDLGFRDDIEQILDTTPDSRRTLLFSATLPRPIVDLARRYQKNGHRIETMARGESHADIDYIAMTVAPADIEHAVVNVLRYQEAPGALVFCATRDNVRRMHASLVERGFAAVALSGELSQSERSHALQALRDGRARVCVATDVAARGIDLPGLELVIHAELPVGADTLQHRSGRTGRAGNKGVCVMIVPFPRRRRAEGMMRTANIRPRWEKAPTADMIREKDHERLVETIQPGAAAEDDLAVARALLEKHPAEDIAAALVRSYRARLPEPEDMFADSDQQVAQRMEGPRQGFEDTIWFRMDVGRRGNADARWLLPLLCRRGHITKSEIGAIRIGDSETVFEVRREVAERFAEALRRTAGGEDDVSIEPLGDRPPPQQTRVRRGPPPARGNGAPKYQPKPYRGRS</sequence>
<protein>
    <submittedName>
        <fullName evidence="10">ATP-dependent RNA helicase DeaD</fullName>
        <ecNumber evidence="10">3.6.4.13</ecNumber>
    </submittedName>
</protein>
<evidence type="ECO:0000256" key="1">
    <source>
        <dbReference type="ARBA" id="ARBA00022741"/>
    </source>
</evidence>